<dbReference type="OrthoDB" id="4414962at2"/>
<dbReference type="Proteomes" id="UP000312032">
    <property type="component" value="Unassembled WGS sequence"/>
</dbReference>
<accession>A0A5C4U4H6</accession>
<dbReference type="AlphaFoldDB" id="A0A5C4U4H6"/>
<organism evidence="1 2">
    <name type="scientific">Corynebacterium tapiri</name>
    <dbReference type="NCBI Taxonomy" id="1448266"/>
    <lineage>
        <taxon>Bacteria</taxon>
        <taxon>Bacillati</taxon>
        <taxon>Actinomycetota</taxon>
        <taxon>Actinomycetes</taxon>
        <taxon>Mycobacteriales</taxon>
        <taxon>Corynebacteriaceae</taxon>
        <taxon>Corynebacterium</taxon>
    </lineage>
</organism>
<protein>
    <submittedName>
        <fullName evidence="1">Uncharacterized protein</fullName>
    </submittedName>
</protein>
<dbReference type="EMBL" id="VDHJ01000004">
    <property type="protein sequence ID" value="TNL98769.1"/>
    <property type="molecule type" value="Genomic_DNA"/>
</dbReference>
<sequence>MDFEAWRKHIDQVVADDGQWLGVLDEDGWPLMDLPLASSVKASEVKLGPGSLEVTVPLRGGIGGRVARDLVADDVLAEDGAGRLVPSNGPTRLVCVARGGERRAYLISHVHVEGGDPPKTVTIYGADFLEGLAWWPCPSIPLDWQQAKFATWDTDASGEKYAKPRQLAQLKFADQADGYTKKGPARTVIRDLIQDSFDAVNPMKGWQDDDHAVVDYSGGVDTSRQVLIRTDDSYVWDTVSAPAKNAGVGIQVDLWWPGDGEVTVRTQDRQSTQKMSWSYPIQIVRVETTREV</sequence>
<reference evidence="1 2" key="1">
    <citation type="submission" date="2019-06" db="EMBL/GenBank/DDBJ databases">
        <authorList>
            <person name="Li J."/>
        </authorList>
    </citation>
    <scope>NUCLEOTIDE SEQUENCE [LARGE SCALE GENOMIC DNA]</scope>
    <source>
        <strain evidence="1 2">LMG 28165</strain>
    </source>
</reference>
<name>A0A5C4U4H6_9CORY</name>
<comment type="caution">
    <text evidence="1">The sequence shown here is derived from an EMBL/GenBank/DDBJ whole genome shotgun (WGS) entry which is preliminary data.</text>
</comment>
<keyword evidence="2" id="KW-1185">Reference proteome</keyword>
<gene>
    <name evidence="1" type="ORF">FHE74_03890</name>
</gene>
<dbReference type="RefSeq" id="WP_139465197.1">
    <property type="nucleotide sequence ID" value="NZ_VDHJ01000004.1"/>
</dbReference>
<evidence type="ECO:0000313" key="1">
    <source>
        <dbReference type="EMBL" id="TNL98769.1"/>
    </source>
</evidence>
<proteinExistence type="predicted"/>
<evidence type="ECO:0000313" key="2">
    <source>
        <dbReference type="Proteomes" id="UP000312032"/>
    </source>
</evidence>